<evidence type="ECO:0000313" key="4">
    <source>
        <dbReference type="Proteomes" id="UP000323067"/>
    </source>
</evidence>
<dbReference type="OrthoDB" id="7881616at2759"/>
<dbReference type="PANTHER" id="PTHR11091:SF0">
    <property type="entry name" value="MALATE DEHYDROGENASE"/>
    <property type="match status" value="1"/>
</dbReference>
<evidence type="ECO:0000256" key="1">
    <source>
        <dbReference type="ARBA" id="ARBA00006056"/>
    </source>
</evidence>
<dbReference type="Proteomes" id="UP000323067">
    <property type="component" value="Chromosome iv"/>
</dbReference>
<dbReference type="SUPFAM" id="SSF89733">
    <property type="entry name" value="L-sulfolactate dehydrogenase-like"/>
    <property type="match status" value="1"/>
</dbReference>
<keyword evidence="2" id="KW-0560">Oxidoreductase</keyword>
<reference evidence="3 4" key="1">
    <citation type="journal article" date="2017" name="BMC Genomics">
        <title>Chromosome level assembly and secondary metabolite potential of the parasitic fungus Cordyceps militaris.</title>
        <authorList>
            <person name="Kramer G.J."/>
            <person name="Nodwell J.R."/>
        </authorList>
    </citation>
    <scope>NUCLEOTIDE SEQUENCE [LARGE SCALE GENOMIC DNA]</scope>
    <source>
        <strain evidence="3 4">ATCC 34164</strain>
    </source>
</reference>
<dbReference type="Gene3D" id="1.10.1530.10">
    <property type="match status" value="1"/>
</dbReference>
<dbReference type="InterPro" id="IPR043144">
    <property type="entry name" value="Mal/L-sulf/L-lact_DH-like_ah"/>
</dbReference>
<dbReference type="PANTHER" id="PTHR11091">
    <property type="entry name" value="OXIDOREDUCTASE-RELATED"/>
    <property type="match status" value="1"/>
</dbReference>
<proteinExistence type="inferred from homology"/>
<protein>
    <submittedName>
        <fullName evidence="3">Malate dehydrogenase</fullName>
    </submittedName>
</protein>
<dbReference type="InterPro" id="IPR036111">
    <property type="entry name" value="Mal/L-sulfo/L-lacto_DH-like_sf"/>
</dbReference>
<comment type="similarity">
    <text evidence="1">Belongs to the LDH2/MDH2 oxidoreductase family.</text>
</comment>
<evidence type="ECO:0000256" key="2">
    <source>
        <dbReference type="ARBA" id="ARBA00023002"/>
    </source>
</evidence>
<dbReference type="Pfam" id="PF02615">
    <property type="entry name" value="Ldh_2"/>
    <property type="match status" value="1"/>
</dbReference>
<organism evidence="3 4">
    <name type="scientific">Cordyceps militaris</name>
    <name type="common">Caterpillar fungus</name>
    <name type="synonym">Clavaria militaris</name>
    <dbReference type="NCBI Taxonomy" id="73501"/>
    <lineage>
        <taxon>Eukaryota</taxon>
        <taxon>Fungi</taxon>
        <taxon>Dikarya</taxon>
        <taxon>Ascomycota</taxon>
        <taxon>Pezizomycotina</taxon>
        <taxon>Sordariomycetes</taxon>
        <taxon>Hypocreomycetidae</taxon>
        <taxon>Hypocreales</taxon>
        <taxon>Cordycipitaceae</taxon>
        <taxon>Cordyceps</taxon>
    </lineage>
</organism>
<dbReference type="InterPro" id="IPR043143">
    <property type="entry name" value="Mal/L-sulf/L-lact_DH-like_NADP"/>
</dbReference>
<dbReference type="VEuPathDB" id="FungiDB:CCM_05876"/>
<gene>
    <name evidence="3" type="ORF">A9K55_003245</name>
</gene>
<name>A0A2H4S688_CORMI</name>
<dbReference type="Gene3D" id="3.30.1370.60">
    <property type="entry name" value="Hypothetical oxidoreductase yiak, domain 2"/>
    <property type="match status" value="1"/>
</dbReference>
<dbReference type="GO" id="GO:0016491">
    <property type="term" value="F:oxidoreductase activity"/>
    <property type="evidence" value="ECO:0007669"/>
    <property type="project" value="UniProtKB-KW"/>
</dbReference>
<dbReference type="InterPro" id="IPR003767">
    <property type="entry name" value="Malate/L-lactate_DH-like"/>
</dbReference>
<dbReference type="EMBL" id="CP023322">
    <property type="protein sequence ID" value="ATY58614.1"/>
    <property type="molecule type" value="Genomic_DNA"/>
</dbReference>
<dbReference type="VEuPathDB" id="FungiDB:A9K55_003245"/>
<sequence length="358" mass="37807">MTSEQPTQELRHVAASEAQRLVQDILQGNGVGAENAAIIARGLIAADLRGVDTHGMNRIPSYMERIRQGVLDATATPTVTPVTPVVAQVDGRNGFGFLAAHAGMAACIASARTYGIGMASVKHSNHFGMSAWIVQQALDADMMSLVFTNSSPALAPWGGRSSLIGVSPLACGAPGRDPSSHFILDMAPSVAARGKIYKAKRRGERIPADWALDAEGRPTDDPAAALGGVMLPMGGPKGSGLAVMMDVFSGVLSGSAFAGHVTGPYDPSRPADVGHFLLAMKPDLFMSLDEFRDRMQYLYDRVTGSEKAAGVERIYFPGELEQLAQREREKTGIPLVQAEINALNAEAEKVSAAPLVTL</sequence>
<accession>A0A2H4S688</accession>
<evidence type="ECO:0000313" key="3">
    <source>
        <dbReference type="EMBL" id="ATY58614.1"/>
    </source>
</evidence>
<dbReference type="AlphaFoldDB" id="A0A2H4S688"/>